<evidence type="ECO:0000313" key="3">
    <source>
        <dbReference type="EMBL" id="MBB4759538.1"/>
    </source>
</evidence>
<evidence type="ECO:0000256" key="2">
    <source>
        <dbReference type="SAM" id="SignalP"/>
    </source>
</evidence>
<evidence type="ECO:0000256" key="1">
    <source>
        <dbReference type="SAM" id="Coils"/>
    </source>
</evidence>
<name>A0A7W7HRR3_9ACTN</name>
<protein>
    <recommendedName>
        <fullName evidence="5">Secreted protein</fullName>
    </recommendedName>
</protein>
<evidence type="ECO:0000313" key="4">
    <source>
        <dbReference type="Proteomes" id="UP000578112"/>
    </source>
</evidence>
<keyword evidence="1" id="KW-0175">Coiled coil</keyword>
<dbReference type="AlphaFoldDB" id="A0A7W7HRR3"/>
<accession>A0A7W7HRR3</accession>
<dbReference type="EMBL" id="JACHNH010000001">
    <property type="protein sequence ID" value="MBB4759538.1"/>
    <property type="molecule type" value="Genomic_DNA"/>
</dbReference>
<proteinExistence type="predicted"/>
<gene>
    <name evidence="3" type="ORF">BJ971_000094</name>
</gene>
<evidence type="ECO:0008006" key="5">
    <source>
        <dbReference type="Google" id="ProtNLM"/>
    </source>
</evidence>
<sequence length="173" mass="18107">MRSALLGVTLCGLLLTGAACGSGGDSGTEPIAEAPAVDVTTPATAIAAPNYYENTRTVCAALDKIFDADVAQFGTAMGRMIAYKEAKQADEAELARKAASKELKEVGEKIRKETSKAEDPDLKEAGQVSATKFSKSAADKGLFDKVKTTTDLNKTLLAKMPDWMDPVAGLCAT</sequence>
<keyword evidence="2" id="KW-0732">Signal</keyword>
<reference evidence="3 4" key="1">
    <citation type="submission" date="2020-08" db="EMBL/GenBank/DDBJ databases">
        <title>Sequencing the genomes of 1000 actinobacteria strains.</title>
        <authorList>
            <person name="Klenk H.-P."/>
        </authorList>
    </citation>
    <scope>NUCLEOTIDE SEQUENCE [LARGE SCALE GENOMIC DNA]</scope>
    <source>
        <strain evidence="3 4">DSM 43149</strain>
    </source>
</reference>
<feature type="coiled-coil region" evidence="1">
    <location>
        <begin position="89"/>
        <end position="116"/>
    </location>
</feature>
<feature type="chain" id="PRO_5031340522" description="Secreted protein" evidence="2">
    <location>
        <begin position="22"/>
        <end position="173"/>
    </location>
</feature>
<keyword evidence="4" id="KW-1185">Reference proteome</keyword>
<dbReference type="Proteomes" id="UP000578112">
    <property type="component" value="Unassembled WGS sequence"/>
</dbReference>
<comment type="caution">
    <text evidence="3">The sequence shown here is derived from an EMBL/GenBank/DDBJ whole genome shotgun (WGS) entry which is preliminary data.</text>
</comment>
<dbReference type="RefSeq" id="WP_184988313.1">
    <property type="nucleotide sequence ID" value="NZ_BOMK01000034.1"/>
</dbReference>
<feature type="signal peptide" evidence="2">
    <location>
        <begin position="1"/>
        <end position="21"/>
    </location>
</feature>
<organism evidence="3 4">
    <name type="scientific">Actinoplanes digitatis</name>
    <dbReference type="NCBI Taxonomy" id="1868"/>
    <lineage>
        <taxon>Bacteria</taxon>
        <taxon>Bacillati</taxon>
        <taxon>Actinomycetota</taxon>
        <taxon>Actinomycetes</taxon>
        <taxon>Micromonosporales</taxon>
        <taxon>Micromonosporaceae</taxon>
        <taxon>Actinoplanes</taxon>
    </lineage>
</organism>
<dbReference type="PROSITE" id="PS51257">
    <property type="entry name" value="PROKAR_LIPOPROTEIN"/>
    <property type="match status" value="1"/>
</dbReference>